<dbReference type="EMBL" id="OU895880">
    <property type="protein sequence ID" value="CAG9812104.1"/>
    <property type="molecule type" value="Genomic_DNA"/>
</dbReference>
<evidence type="ECO:0008006" key="8">
    <source>
        <dbReference type="Google" id="ProtNLM"/>
    </source>
</evidence>
<evidence type="ECO:0000256" key="4">
    <source>
        <dbReference type="ARBA" id="ARBA00023136"/>
    </source>
</evidence>
<dbReference type="InterPro" id="IPR050227">
    <property type="entry name" value="Rab"/>
</dbReference>
<evidence type="ECO:0000256" key="1">
    <source>
        <dbReference type="ARBA" id="ARBA00004308"/>
    </source>
</evidence>
<feature type="compositionally biased region" description="Polar residues" evidence="5">
    <location>
        <begin position="190"/>
        <end position="199"/>
    </location>
</feature>
<dbReference type="FunFam" id="3.40.50.300:FF:000586">
    <property type="entry name" value="Rab family GTPase"/>
    <property type="match status" value="1"/>
</dbReference>
<dbReference type="NCBIfam" id="TIGR00231">
    <property type="entry name" value="small_GTP"/>
    <property type="match status" value="1"/>
</dbReference>
<dbReference type="GO" id="GO:0003924">
    <property type="term" value="F:GTPase activity"/>
    <property type="evidence" value="ECO:0007669"/>
    <property type="project" value="InterPro"/>
</dbReference>
<dbReference type="PRINTS" id="PR00449">
    <property type="entry name" value="RASTRNSFRMNG"/>
</dbReference>
<dbReference type="SMART" id="SM00174">
    <property type="entry name" value="RHO"/>
    <property type="match status" value="1"/>
</dbReference>
<organism evidence="6 7">
    <name type="scientific">Chironomus riparius</name>
    <dbReference type="NCBI Taxonomy" id="315576"/>
    <lineage>
        <taxon>Eukaryota</taxon>
        <taxon>Metazoa</taxon>
        <taxon>Ecdysozoa</taxon>
        <taxon>Arthropoda</taxon>
        <taxon>Hexapoda</taxon>
        <taxon>Insecta</taxon>
        <taxon>Pterygota</taxon>
        <taxon>Neoptera</taxon>
        <taxon>Endopterygota</taxon>
        <taxon>Diptera</taxon>
        <taxon>Nematocera</taxon>
        <taxon>Chironomoidea</taxon>
        <taxon>Chironomidae</taxon>
        <taxon>Chironominae</taxon>
        <taxon>Chironomus</taxon>
    </lineage>
</organism>
<dbReference type="Proteomes" id="UP001153620">
    <property type="component" value="Chromosome 4"/>
</dbReference>
<dbReference type="AlphaFoldDB" id="A0A9N9SBZ7"/>
<gene>
    <name evidence="6" type="ORF">CHIRRI_LOCUS14909</name>
</gene>
<keyword evidence="3" id="KW-0342">GTP-binding</keyword>
<dbReference type="InterPro" id="IPR027417">
    <property type="entry name" value="P-loop_NTPase"/>
</dbReference>
<dbReference type="SMART" id="SM00173">
    <property type="entry name" value="RAS"/>
    <property type="match status" value="1"/>
</dbReference>
<reference evidence="6" key="1">
    <citation type="submission" date="2022-01" db="EMBL/GenBank/DDBJ databases">
        <authorList>
            <person name="King R."/>
        </authorList>
    </citation>
    <scope>NUCLEOTIDE SEQUENCE</scope>
</reference>
<reference evidence="6" key="2">
    <citation type="submission" date="2022-10" db="EMBL/GenBank/DDBJ databases">
        <authorList>
            <consortium name="ENA_rothamsted_submissions"/>
            <consortium name="culmorum"/>
            <person name="King R."/>
        </authorList>
    </citation>
    <scope>NUCLEOTIDE SEQUENCE</scope>
</reference>
<dbReference type="SUPFAM" id="SSF52540">
    <property type="entry name" value="P-loop containing nucleoside triphosphate hydrolases"/>
    <property type="match status" value="1"/>
</dbReference>
<evidence type="ECO:0000313" key="6">
    <source>
        <dbReference type="EMBL" id="CAG9812104.1"/>
    </source>
</evidence>
<dbReference type="Pfam" id="PF00071">
    <property type="entry name" value="Ras"/>
    <property type="match status" value="1"/>
</dbReference>
<dbReference type="GO" id="GO:0012505">
    <property type="term" value="C:endomembrane system"/>
    <property type="evidence" value="ECO:0007669"/>
    <property type="project" value="UniProtKB-SubCell"/>
</dbReference>
<evidence type="ECO:0000256" key="5">
    <source>
        <dbReference type="SAM" id="MobiDB-lite"/>
    </source>
</evidence>
<keyword evidence="4" id="KW-0472">Membrane</keyword>
<dbReference type="InterPro" id="IPR005225">
    <property type="entry name" value="Small_GTP-bd"/>
</dbReference>
<sequence length="210" mass="23712">MLTSTIKLKILVIGESGVGKSSLMLRFTDDKFDPNEQPTIGVDFKVKNLEIDGQRIYLQIWDTAGQERFRTLIPSYYRDATGAILVYDVSKMNSFQKLETWLEELEINTNRNITKMIVGNKIDLQNMRKVDRELGKKFAKQQRALFVETSAANNINVQTAFEELVKKILEDNIFDDQNGVAKSDIRLTGMSDSQNQQPAGGSCTGGYCGR</sequence>
<keyword evidence="7" id="KW-1185">Reference proteome</keyword>
<dbReference type="SMART" id="SM00176">
    <property type="entry name" value="RAN"/>
    <property type="match status" value="1"/>
</dbReference>
<dbReference type="PANTHER" id="PTHR47977">
    <property type="entry name" value="RAS-RELATED PROTEIN RAB"/>
    <property type="match status" value="1"/>
</dbReference>
<accession>A0A9N9SBZ7</accession>
<evidence type="ECO:0000256" key="2">
    <source>
        <dbReference type="ARBA" id="ARBA00022741"/>
    </source>
</evidence>
<evidence type="ECO:0000256" key="3">
    <source>
        <dbReference type="ARBA" id="ARBA00023134"/>
    </source>
</evidence>
<name>A0A9N9SBZ7_9DIPT</name>
<protein>
    <recommendedName>
        <fullName evidence="8">Rab18</fullName>
    </recommendedName>
</protein>
<dbReference type="SMART" id="SM00175">
    <property type="entry name" value="RAB"/>
    <property type="match status" value="1"/>
</dbReference>
<dbReference type="OrthoDB" id="9989112at2759"/>
<dbReference type="GO" id="GO:0005525">
    <property type="term" value="F:GTP binding"/>
    <property type="evidence" value="ECO:0007669"/>
    <property type="project" value="UniProtKB-KW"/>
</dbReference>
<dbReference type="Gene3D" id="3.40.50.300">
    <property type="entry name" value="P-loop containing nucleotide triphosphate hydrolases"/>
    <property type="match status" value="1"/>
</dbReference>
<proteinExistence type="predicted"/>
<dbReference type="PROSITE" id="PS51419">
    <property type="entry name" value="RAB"/>
    <property type="match status" value="1"/>
</dbReference>
<feature type="region of interest" description="Disordered" evidence="5">
    <location>
        <begin position="190"/>
        <end position="210"/>
    </location>
</feature>
<keyword evidence="2" id="KW-0547">Nucleotide-binding</keyword>
<comment type="subcellular location">
    <subcellularLocation>
        <location evidence="1">Endomembrane system</location>
    </subcellularLocation>
</comment>
<dbReference type="InterPro" id="IPR001806">
    <property type="entry name" value="Small_GTPase"/>
</dbReference>
<dbReference type="PROSITE" id="PS51421">
    <property type="entry name" value="RAS"/>
    <property type="match status" value="1"/>
</dbReference>
<evidence type="ECO:0000313" key="7">
    <source>
        <dbReference type="Proteomes" id="UP001153620"/>
    </source>
</evidence>
<dbReference type="PROSITE" id="PS51420">
    <property type="entry name" value="RHO"/>
    <property type="match status" value="1"/>
</dbReference>